<sequence length="69" mass="8158">MRLIPPQMKQWGALFFIFPPDQNGSTPLLQASLRTISRTPFPLLEKRQSSENNKLFHKRREISFQPMKM</sequence>
<evidence type="ECO:0000313" key="2">
    <source>
        <dbReference type="Proteomes" id="UP000265882"/>
    </source>
</evidence>
<proteinExistence type="predicted"/>
<evidence type="ECO:0000313" key="1">
    <source>
        <dbReference type="EMBL" id="RJP22626.1"/>
    </source>
</evidence>
<dbReference type="EMBL" id="QZKU01000055">
    <property type="protein sequence ID" value="RJP22626.1"/>
    <property type="molecule type" value="Genomic_DNA"/>
</dbReference>
<protein>
    <submittedName>
        <fullName evidence="1">Uncharacterized protein</fullName>
    </submittedName>
</protein>
<gene>
    <name evidence="1" type="ORF">C4520_07875</name>
</gene>
<dbReference type="Proteomes" id="UP000265882">
    <property type="component" value="Unassembled WGS sequence"/>
</dbReference>
<accession>A0A3A4NX05</accession>
<reference evidence="1 2" key="1">
    <citation type="journal article" date="2017" name="ISME J.">
        <title>Energy and carbon metabolisms in a deep terrestrial subsurface fluid microbial community.</title>
        <authorList>
            <person name="Momper L."/>
            <person name="Jungbluth S.P."/>
            <person name="Lee M.D."/>
            <person name="Amend J.P."/>
        </authorList>
    </citation>
    <scope>NUCLEOTIDE SEQUENCE [LARGE SCALE GENOMIC DNA]</scope>
    <source>
        <strain evidence="1">SURF_5</strain>
    </source>
</reference>
<comment type="caution">
    <text evidence="1">The sequence shown here is derived from an EMBL/GenBank/DDBJ whole genome shotgun (WGS) entry which is preliminary data.</text>
</comment>
<dbReference type="AlphaFoldDB" id="A0A3A4NX05"/>
<name>A0A3A4NX05_ABYX5</name>
<organism evidence="1 2">
    <name type="scientific">Abyssobacteria bacterium (strain SURF_5)</name>
    <dbReference type="NCBI Taxonomy" id="2093360"/>
    <lineage>
        <taxon>Bacteria</taxon>
        <taxon>Pseudomonadati</taxon>
        <taxon>Candidatus Hydrogenedentota</taxon>
        <taxon>Candidatus Abyssobacteria</taxon>
    </lineage>
</organism>